<evidence type="ECO:0000313" key="1">
    <source>
        <dbReference type="EMBL" id="TXD38010.1"/>
    </source>
</evidence>
<dbReference type="EMBL" id="VOSL01000037">
    <property type="protein sequence ID" value="TXD38010.1"/>
    <property type="molecule type" value="Genomic_DNA"/>
</dbReference>
<name>A0A5C6XIM5_9DELT</name>
<proteinExistence type="predicted"/>
<gene>
    <name evidence="1" type="ORF">FRC96_07795</name>
</gene>
<dbReference type="Proteomes" id="UP000321046">
    <property type="component" value="Unassembled WGS sequence"/>
</dbReference>
<evidence type="ECO:0000313" key="2">
    <source>
        <dbReference type="Proteomes" id="UP000321046"/>
    </source>
</evidence>
<accession>A0A5C6XIM5</accession>
<comment type="caution">
    <text evidence="1">The sequence shown here is derived from an EMBL/GenBank/DDBJ whole genome shotgun (WGS) entry which is preliminary data.</text>
</comment>
<dbReference type="RefSeq" id="WP_146973943.1">
    <property type="nucleotide sequence ID" value="NZ_VOSL01000037.1"/>
</dbReference>
<sequence>MTISQQTATFVASERVCQAIEQARAVQDYGEAFQWTLPGISDVEGFVAAPGRYVYRVSGEAPPHAEFHTSTTTYAVTALGGGQYNLMASLPLPFENATEVVAYVGSPPLAGRRMLIIDYVGGEERWVWRQFIERRAYSAQQNEVEITAVDPMRPLEGLVDERRYARVYAALQSSGRWIGTVQLETGEAITPPPSGDSPPGLPVVELDDVVLVPGQGGVFIGNGVINTPSMLASDDDVRVVDGRAKVVYAHDQSGLLGGTQTTEQRTGPGLVRDWLRFFQQSPKIQSGLVTYDGSPWLDLINIKEFDTLEETAEQIDHSLIDAETGLSELAGWALAPQGYFLRLRTDGALGVARRRFLTPFDLADVYGADSETPAHRLAMLPSRIDISDPVRAVEATYVAEVGGVVSRIEPDVIEVRRRRAPTDPAPRYTSSERRFDFRAFSRGRRDFVSLLLVEAQSALSRAPTMTVEVPLDDFSAAQHRQLPPVGEWMRVEGGPETGVIGPDGVRILPDEDDVRFIGLVTAIRLDRVRHTAEVELMMSNWYGNDVLPRVVAPEMVVKVYNDRPEIPAVEVQGSPEENMFMIGDQVQFYDRDNQPISSTLYKVEKSVNSSVVALTPSLQDEDADLLNAYIDEYGRGVVLKLADLGDYENDWWNSLTGQPSPLQQPDNRTRLWTYWDADPSPDSWTTS</sequence>
<dbReference type="AlphaFoldDB" id="A0A5C6XIM5"/>
<dbReference type="OrthoDB" id="9790411at2"/>
<organism evidence="1 2">
    <name type="scientific">Lujinxingia vulgaris</name>
    <dbReference type="NCBI Taxonomy" id="2600176"/>
    <lineage>
        <taxon>Bacteria</taxon>
        <taxon>Deltaproteobacteria</taxon>
        <taxon>Bradymonadales</taxon>
        <taxon>Lujinxingiaceae</taxon>
        <taxon>Lujinxingia</taxon>
    </lineage>
</organism>
<protein>
    <submittedName>
        <fullName evidence="1">Uncharacterized protein</fullName>
    </submittedName>
</protein>
<reference evidence="1 2" key="1">
    <citation type="submission" date="2019-08" db="EMBL/GenBank/DDBJ databases">
        <title>Bradymonadales sp. TMQ2.</title>
        <authorList>
            <person name="Liang Q."/>
        </authorList>
    </citation>
    <scope>NUCLEOTIDE SEQUENCE [LARGE SCALE GENOMIC DNA]</scope>
    <source>
        <strain evidence="1 2">TMQ2</strain>
    </source>
</reference>